<keyword evidence="4" id="KW-1185">Reference proteome</keyword>
<accession>A0A2X0MUC1</accession>
<dbReference type="EMBL" id="FQNC01000135">
    <property type="protein sequence ID" value="SGZ35336.1"/>
    <property type="molecule type" value="Genomic_DNA"/>
</dbReference>
<reference evidence="3 4" key="1">
    <citation type="submission" date="2016-11" db="EMBL/GenBank/DDBJ databases">
        <authorList>
            <person name="Jaros S."/>
            <person name="Januszkiewicz K."/>
            <person name="Wedrychowicz H."/>
        </authorList>
    </citation>
    <scope>NUCLEOTIDE SEQUENCE [LARGE SCALE GENOMIC DNA]</scope>
</reference>
<dbReference type="Proteomes" id="UP000249464">
    <property type="component" value="Unassembled WGS sequence"/>
</dbReference>
<evidence type="ECO:0000313" key="4">
    <source>
        <dbReference type="Proteomes" id="UP000249464"/>
    </source>
</evidence>
<keyword evidence="1" id="KW-0812">Transmembrane</keyword>
<dbReference type="AlphaFoldDB" id="A0A2X0MUC1"/>
<gene>
    <name evidence="3" type="primary">BQ5605_C067g12834</name>
    <name evidence="2" type="synonym">BQ5605_C101g13144</name>
    <name evidence="3" type="ORF">BQ5605_C067G12834</name>
    <name evidence="2" type="ORF">BQ5605_C101G13144</name>
</gene>
<evidence type="ECO:0000313" key="2">
    <source>
        <dbReference type="EMBL" id="SGZ10945.1"/>
    </source>
</evidence>
<dbReference type="EMBL" id="FQNC01000074">
    <property type="protein sequence ID" value="SGZ10945.1"/>
    <property type="molecule type" value="Genomic_DNA"/>
</dbReference>
<proteinExistence type="predicted"/>
<evidence type="ECO:0000313" key="3">
    <source>
        <dbReference type="EMBL" id="SGZ35336.1"/>
    </source>
</evidence>
<evidence type="ECO:0000256" key="1">
    <source>
        <dbReference type="SAM" id="Phobius"/>
    </source>
</evidence>
<keyword evidence="1" id="KW-0472">Membrane</keyword>
<organism evidence="3 4">
    <name type="scientific">Microbotryum silenes-dioicae</name>
    <dbReference type="NCBI Taxonomy" id="796604"/>
    <lineage>
        <taxon>Eukaryota</taxon>
        <taxon>Fungi</taxon>
        <taxon>Dikarya</taxon>
        <taxon>Basidiomycota</taxon>
        <taxon>Pucciniomycotina</taxon>
        <taxon>Microbotryomycetes</taxon>
        <taxon>Microbotryales</taxon>
        <taxon>Microbotryaceae</taxon>
        <taxon>Microbotryum</taxon>
    </lineage>
</organism>
<protein>
    <submittedName>
        <fullName evidence="3">BQ5605_C067g12834 protein</fullName>
    </submittedName>
    <submittedName>
        <fullName evidence="2">BQ5605_C101g13144 protein</fullName>
    </submittedName>
</protein>
<name>A0A2X0MUC1_9BASI</name>
<feature type="transmembrane region" description="Helical" evidence="1">
    <location>
        <begin position="94"/>
        <end position="113"/>
    </location>
</feature>
<sequence length="463" mass="51366">MEARPRYRHQSSPRDLHEFDALQEWERLLVRCHPVEVASTPSTPPAGHMSASMLLRDSGDATCASSLISGRISPFRDQRHGGTGPWKRRRLNSASVVIGIVFGLVVSCLLDRVTKDTSLSFPSIKEGVIFPWKSASKLPKIGKTPRLWIRTEANEEGIGSALQRIKGGIILAAFFDATFIVGETLSQHGYYHDEVLNPHAFGPDGVDAWQVPSGRVCRISDYLPRYRRDMVIRGACSRLGKGYELGLRVKEQLDERGCTIILEDIVHEVVEDLNACYRNFVRQRIGGIEGRRLDRPSVEGSAVSPDRTALSCGVHIRWGDAEMFEGTMEKPRGSMQLVHINDIISKLRARFVKLDIRVVMENVNATVLGLLDFDDYTVIDSGDSFADLFALADNDVTLLGGSSYSALSHIIAPSKGLSIVEGMDLPNKYLDSTYRAVVLNSGRAVDYVQKIVELFPEVETKPL</sequence>
<keyword evidence="1" id="KW-1133">Transmembrane helix</keyword>